<evidence type="ECO:0000313" key="3">
    <source>
        <dbReference type="EMBL" id="RVW99719.1"/>
    </source>
</evidence>
<dbReference type="InterPro" id="IPR043502">
    <property type="entry name" value="DNA/RNA_pol_sf"/>
</dbReference>
<dbReference type="InterPro" id="IPR005135">
    <property type="entry name" value="Endo/exonuclease/phosphatase"/>
</dbReference>
<evidence type="ECO:0000259" key="2">
    <source>
        <dbReference type="PROSITE" id="PS50878"/>
    </source>
</evidence>
<dbReference type="Proteomes" id="UP000288805">
    <property type="component" value="Unassembled WGS sequence"/>
</dbReference>
<name>A0A438ISN1_VITVI</name>
<comment type="caution">
    <text evidence="3">The sequence shown here is derived from an EMBL/GenBank/DDBJ whole genome shotgun (WGS) entry which is preliminary data.</text>
</comment>
<dbReference type="PANTHER" id="PTHR46890:SF50">
    <property type="entry name" value="RNA-DIRECTED DNA POLYMERASE, EUKARYOTA, REVERSE TRANSCRIPTASE ZINC-BINDING DOMAIN PROTEIN-RELATED"/>
    <property type="match status" value="1"/>
</dbReference>
<dbReference type="InterPro" id="IPR025558">
    <property type="entry name" value="DUF4283"/>
</dbReference>
<proteinExistence type="predicted"/>
<accession>A0A438ISN1</accession>
<gene>
    <name evidence="3" type="primary">LIN1_12</name>
    <name evidence="3" type="ORF">CK203_029186</name>
</gene>
<dbReference type="Pfam" id="PF14111">
    <property type="entry name" value="DUF4283"/>
    <property type="match status" value="1"/>
</dbReference>
<feature type="region of interest" description="Disordered" evidence="1">
    <location>
        <begin position="320"/>
        <end position="354"/>
    </location>
</feature>
<sequence>MVEMLWKMGVVTGRKESKQEELAPVKPILERSYAEVVKMPRSKGKNLVMVEVREEEISRNLSKLEHYLIGCWNPSSARGEDLEKLGILMAKAWGLKGKLGLARMEKGKVLLEFESLVEAKRVLSFGKRSLEGIQSCLESWSPKTGCLDEGEKRSEAWVKIVGLPISLWDLIILRRVGKECGGFLALDPQAEKLEELQWARILVKTNGEELPNGRLAAQEARSGVILLHALARTWWKRKKTRGSRFCNSQQKGRVGNGLSIPGPVVVPKDFKLAGGLSLSGPLADLKSKGLAVVEAGPSSSKDEWWAGEEENTLSLGLDVLEGDSSPGPSQIHLEDRAQSDKAHPSAWKQQVEDQQTTTDLALVEEAMRGVLRPCWGIKGGSSGRESVAYDYCRWDYRGCNHCLLGSDRERPLAGQRVSTFGSPMKLKLLSWNVRGANDSSQRKIIKAIIRKQKMDLFCIQEMKIQTKTEGVVRSLGIGRFLDWRALDASGSVGGILICWDKRTLEILDLEDRECLWEELGAIRGIWEEPWCLGGDFNIILFQRERSRQGRLTTAMRRFAQIIDELGLPRPTSDHFPILLEGGGLRRGPSPFKFENMWLKVEGFKDLLRSWWQGTVVRGKASFSSSTSGVLGPEEQDVREGVANAYHQMLSENAEWKVDIGGLQLDHLSLQETENLELPFSEEEVCSALMEMNGDKAPGPDGFTVAFWQDCWDFVKEEVMEMFKDFHKQSSFLKSFNTTFLVLIPKKGGAEDLGDFRPISLLGGLYKLLAKVLANRLKKVIGKVVSSNQNAFVMGRKILDASLIANEVMQKIGFGLKWMGWMWRCISIAKFSVLVNGVPAGFFSSTKGLRQGDPLSPYLFVMGMEVLSVLIRRAIEEGFLSGCRIRGRKGTEMNISHLFFVDDTFFFCEAKKEHLTHLSWTLFWFEVASGLRINLAKSEIIPVGEVEEVDVLAVELGCRVGSLPSSYLGLPLGAPNKSLSAWDGVEERVRRRLALWKCSSKKIRKITKRFPLGRRKFGEESPLVNWEVVCADKKKGGLSLSKLALLNKALLGKWIWRFACDKENLWKKVILVKYGQEGFGWRTNEANWTFGVGVWKEILKEIDWCWENIMFTVGNGTKIRFWTDHWCSLAALSQSFPQLFALAVHRNATVEEVWDQNFGNLLTVLRGYRLTLEDDLVSWKDGRNRQFGVKEAFRLLITPNDISFPKNYIWVDRVPTKVAFLFGRLCGGRFLS</sequence>
<dbReference type="InterPro" id="IPR000477">
    <property type="entry name" value="RT_dom"/>
</dbReference>
<dbReference type="CDD" id="cd01650">
    <property type="entry name" value="RT_nLTR_like"/>
    <property type="match status" value="1"/>
</dbReference>
<dbReference type="SUPFAM" id="SSF56219">
    <property type="entry name" value="DNase I-like"/>
    <property type="match status" value="1"/>
</dbReference>
<keyword evidence="3" id="KW-0808">Transferase</keyword>
<feature type="compositionally biased region" description="Basic and acidic residues" evidence="1">
    <location>
        <begin position="332"/>
        <end position="343"/>
    </location>
</feature>
<keyword evidence="3" id="KW-0548">Nucleotidyltransferase</keyword>
<dbReference type="PROSITE" id="PS50878">
    <property type="entry name" value="RT_POL"/>
    <property type="match status" value="1"/>
</dbReference>
<dbReference type="PANTHER" id="PTHR46890">
    <property type="entry name" value="NON-LTR RETROLELEMENT REVERSE TRANSCRIPTASE-LIKE PROTEIN-RELATED"/>
    <property type="match status" value="1"/>
</dbReference>
<feature type="domain" description="Reverse transcriptase" evidence="2">
    <location>
        <begin position="724"/>
        <end position="971"/>
    </location>
</feature>
<dbReference type="AlphaFoldDB" id="A0A438ISN1"/>
<dbReference type="EMBL" id="QGNW01000085">
    <property type="protein sequence ID" value="RVW99719.1"/>
    <property type="molecule type" value="Genomic_DNA"/>
</dbReference>
<keyword evidence="3" id="KW-0695">RNA-directed DNA polymerase</keyword>
<dbReference type="SUPFAM" id="SSF56672">
    <property type="entry name" value="DNA/RNA polymerases"/>
    <property type="match status" value="1"/>
</dbReference>
<dbReference type="Pfam" id="PF03372">
    <property type="entry name" value="Exo_endo_phos"/>
    <property type="match status" value="1"/>
</dbReference>
<reference evidence="3 4" key="1">
    <citation type="journal article" date="2018" name="PLoS Genet.">
        <title>Population sequencing reveals clonal diversity and ancestral inbreeding in the grapevine cultivar Chardonnay.</title>
        <authorList>
            <person name="Roach M.J."/>
            <person name="Johnson D.L."/>
            <person name="Bohlmann J."/>
            <person name="van Vuuren H.J."/>
            <person name="Jones S.J."/>
            <person name="Pretorius I.S."/>
            <person name="Schmidt S.A."/>
            <person name="Borneman A.R."/>
        </authorList>
    </citation>
    <scope>NUCLEOTIDE SEQUENCE [LARGE SCALE GENOMIC DNA]</scope>
    <source>
        <strain evidence="4">cv. Chardonnay</strain>
        <tissue evidence="3">Leaf</tissue>
    </source>
</reference>
<dbReference type="InterPro" id="IPR036691">
    <property type="entry name" value="Endo/exonu/phosph_ase_sf"/>
</dbReference>
<protein>
    <submittedName>
        <fullName evidence="3">LINE-1 reverse transcriptase-like</fullName>
    </submittedName>
</protein>
<dbReference type="GO" id="GO:0003964">
    <property type="term" value="F:RNA-directed DNA polymerase activity"/>
    <property type="evidence" value="ECO:0007669"/>
    <property type="project" value="UniProtKB-KW"/>
</dbReference>
<evidence type="ECO:0000256" key="1">
    <source>
        <dbReference type="SAM" id="MobiDB-lite"/>
    </source>
</evidence>
<dbReference type="Pfam" id="PF00078">
    <property type="entry name" value="RVT_1"/>
    <property type="match status" value="1"/>
</dbReference>
<dbReference type="InterPro" id="IPR052343">
    <property type="entry name" value="Retrotransposon-Effector_Assoc"/>
</dbReference>
<organism evidence="3 4">
    <name type="scientific">Vitis vinifera</name>
    <name type="common">Grape</name>
    <dbReference type="NCBI Taxonomy" id="29760"/>
    <lineage>
        <taxon>Eukaryota</taxon>
        <taxon>Viridiplantae</taxon>
        <taxon>Streptophyta</taxon>
        <taxon>Embryophyta</taxon>
        <taxon>Tracheophyta</taxon>
        <taxon>Spermatophyta</taxon>
        <taxon>Magnoliopsida</taxon>
        <taxon>eudicotyledons</taxon>
        <taxon>Gunneridae</taxon>
        <taxon>Pentapetalae</taxon>
        <taxon>rosids</taxon>
        <taxon>Vitales</taxon>
        <taxon>Vitaceae</taxon>
        <taxon>Viteae</taxon>
        <taxon>Vitis</taxon>
    </lineage>
</organism>
<dbReference type="Gene3D" id="3.60.10.10">
    <property type="entry name" value="Endonuclease/exonuclease/phosphatase"/>
    <property type="match status" value="1"/>
</dbReference>
<evidence type="ECO:0000313" key="4">
    <source>
        <dbReference type="Proteomes" id="UP000288805"/>
    </source>
</evidence>